<name>A0A2W1LFJ8_9BACL</name>
<comment type="caution">
    <text evidence="1">The sequence shown here is derived from an EMBL/GenBank/DDBJ whole genome shotgun (WGS) entry which is preliminary data.</text>
</comment>
<protein>
    <submittedName>
        <fullName evidence="1">Uncharacterized protein</fullName>
    </submittedName>
</protein>
<reference evidence="1 2" key="1">
    <citation type="submission" date="2018-06" db="EMBL/GenBank/DDBJ databases">
        <title>Paenibacillus imtechensis sp. nov.</title>
        <authorList>
            <person name="Pinnaka A.K."/>
            <person name="Singh H."/>
            <person name="Kaur M."/>
        </authorList>
    </citation>
    <scope>NUCLEOTIDE SEQUENCE [LARGE SCALE GENOMIC DNA]</scope>
    <source>
        <strain evidence="1 2">SMB1</strain>
    </source>
</reference>
<evidence type="ECO:0000313" key="2">
    <source>
        <dbReference type="Proteomes" id="UP000249522"/>
    </source>
</evidence>
<organism evidence="1 2">
    <name type="scientific">Paenibacillus sambharensis</name>
    <dbReference type="NCBI Taxonomy" id="1803190"/>
    <lineage>
        <taxon>Bacteria</taxon>
        <taxon>Bacillati</taxon>
        <taxon>Bacillota</taxon>
        <taxon>Bacilli</taxon>
        <taxon>Bacillales</taxon>
        <taxon>Paenibacillaceae</taxon>
        <taxon>Paenibacillus</taxon>
    </lineage>
</organism>
<evidence type="ECO:0000313" key="1">
    <source>
        <dbReference type="EMBL" id="PZD93835.1"/>
    </source>
</evidence>
<sequence length="73" mass="8144">MPAAGVTAAQLWAGDPQAAFNFLSQEIRKGRDRLESSMKGRVKKGTEENMIHGGVTRVNKDCFLFRVDKSENF</sequence>
<keyword evidence="2" id="KW-1185">Reference proteome</keyword>
<dbReference type="AlphaFoldDB" id="A0A2W1LFJ8"/>
<dbReference type="EMBL" id="QKRB01000055">
    <property type="protein sequence ID" value="PZD93835.1"/>
    <property type="molecule type" value="Genomic_DNA"/>
</dbReference>
<accession>A0A2W1LFJ8</accession>
<dbReference type="Proteomes" id="UP000249522">
    <property type="component" value="Unassembled WGS sequence"/>
</dbReference>
<gene>
    <name evidence="1" type="ORF">DNH61_20230</name>
</gene>
<proteinExistence type="predicted"/>